<organism evidence="2 3">
    <name type="scientific">Paraglomus brasilianum</name>
    <dbReference type="NCBI Taxonomy" id="144538"/>
    <lineage>
        <taxon>Eukaryota</taxon>
        <taxon>Fungi</taxon>
        <taxon>Fungi incertae sedis</taxon>
        <taxon>Mucoromycota</taxon>
        <taxon>Glomeromycotina</taxon>
        <taxon>Glomeromycetes</taxon>
        <taxon>Paraglomerales</taxon>
        <taxon>Paraglomeraceae</taxon>
        <taxon>Paraglomus</taxon>
    </lineage>
</organism>
<feature type="transmembrane region" description="Helical" evidence="1">
    <location>
        <begin position="6"/>
        <end position="31"/>
    </location>
</feature>
<keyword evidence="1" id="KW-0812">Transmembrane</keyword>
<evidence type="ECO:0000313" key="2">
    <source>
        <dbReference type="EMBL" id="CAG8535287.1"/>
    </source>
</evidence>
<gene>
    <name evidence="2" type="ORF">PBRASI_LOCUS4314</name>
</gene>
<evidence type="ECO:0000313" key="3">
    <source>
        <dbReference type="Proteomes" id="UP000789739"/>
    </source>
</evidence>
<accession>A0A9N9APE8</accession>
<keyword evidence="1" id="KW-1133">Transmembrane helix</keyword>
<name>A0A9N9APE8_9GLOM</name>
<reference evidence="2" key="1">
    <citation type="submission" date="2021-06" db="EMBL/GenBank/DDBJ databases">
        <authorList>
            <person name="Kallberg Y."/>
            <person name="Tangrot J."/>
            <person name="Rosling A."/>
        </authorList>
    </citation>
    <scope>NUCLEOTIDE SEQUENCE</scope>
    <source>
        <strain evidence="2">BR232B</strain>
    </source>
</reference>
<dbReference type="AlphaFoldDB" id="A0A9N9APE8"/>
<evidence type="ECO:0000256" key="1">
    <source>
        <dbReference type="SAM" id="Phobius"/>
    </source>
</evidence>
<keyword evidence="1" id="KW-0472">Membrane</keyword>
<dbReference type="OrthoDB" id="2412784at2759"/>
<dbReference type="Proteomes" id="UP000789739">
    <property type="component" value="Unassembled WGS sequence"/>
</dbReference>
<sequence>MLQTEIFARGLLGITSWTLIVGVLLFSYAYLIRLGRTTTSKALRGIRANATNIREYVDGLVADPLAARKNLEFWQEVYTVTLNDGQKLIVKRSAYRINYFRIWIQERGFWWLVRHNTRNATVASSVEQAALADIYLKACDHGSRCYGLQVIISKALKTYIENAVPPLKPREQMEFAINFLRGVGYFHSKKIPMMNLSWEDRNFAEILSKVGTVLPWEQYSIIVTVRHDAGIIVSLDINLKGRIKLLRDRAKYEFDEALARIRKRLRNFTIDSSSDEEENTNWNERTKTIDTSGDEKTVEVAQQLLEEYNRQRFQQGKNVAIKLTECLAQQARRPIQVALHDSAVILSSAFERRVKKLGEVRKALAAQVLASKLGNIDVKCFEHNGGFLSFASQNSLHRYLYVHGHELGLDGNAIFIMFEGQYRPWNEIRPLIRYAEPGSSVMAGQYSRLGIINKGVYEWTSLEPFLISPTPPPWGNRYLLEICSWIVGKPRLTGDHTWFRLKTPRGEWYSVGQYRPSKRGFHEQFVFPLQSPDVSEFWRGNYTVLAVEITAEEFEKIKLKVEGDQRDKEHTYQVFQCNCTFYARDVALLAGIDFPSSMPIIGLIVRDEEFLEKSRRLLNNPHTPRWVRPFLTRVWAILFNTFGLLWGSGVIDREIREDPKLQDVEPFIRGFRDLSDPQKVVAYHPFILGHYVRNEVESWRSEKISKLHLQRDALVNLEPSSAKTRAIEEIDKEIDNIQYDLPEKFRNQA</sequence>
<proteinExistence type="predicted"/>
<dbReference type="EMBL" id="CAJVPI010000439">
    <property type="protein sequence ID" value="CAG8535287.1"/>
    <property type="molecule type" value="Genomic_DNA"/>
</dbReference>
<keyword evidence="3" id="KW-1185">Reference proteome</keyword>
<comment type="caution">
    <text evidence="2">The sequence shown here is derived from an EMBL/GenBank/DDBJ whole genome shotgun (WGS) entry which is preliminary data.</text>
</comment>
<protein>
    <submittedName>
        <fullName evidence="2">8163_t:CDS:1</fullName>
    </submittedName>
</protein>